<dbReference type="Pfam" id="PF20152">
    <property type="entry name" value="DUF6534"/>
    <property type="match status" value="1"/>
</dbReference>
<feature type="transmembrane region" description="Helical" evidence="1">
    <location>
        <begin position="232"/>
        <end position="251"/>
    </location>
</feature>
<evidence type="ECO:0000256" key="1">
    <source>
        <dbReference type="SAM" id="Phobius"/>
    </source>
</evidence>
<accession>A0A8H5CYC2</accession>
<keyword evidence="4" id="KW-1185">Reference proteome</keyword>
<dbReference type="PANTHER" id="PTHR40465">
    <property type="entry name" value="CHROMOSOME 1, WHOLE GENOME SHOTGUN SEQUENCE"/>
    <property type="match status" value="1"/>
</dbReference>
<name>A0A8H5CYC2_9AGAR</name>
<keyword evidence="1" id="KW-0812">Transmembrane</keyword>
<protein>
    <recommendedName>
        <fullName evidence="2">DUF6534 domain-containing protein</fullName>
    </recommendedName>
</protein>
<evidence type="ECO:0000313" key="4">
    <source>
        <dbReference type="Proteomes" id="UP000518752"/>
    </source>
</evidence>
<feature type="transmembrane region" description="Helical" evidence="1">
    <location>
        <begin position="191"/>
        <end position="211"/>
    </location>
</feature>
<dbReference type="PANTHER" id="PTHR40465:SF1">
    <property type="entry name" value="DUF6534 DOMAIN-CONTAINING PROTEIN"/>
    <property type="match status" value="1"/>
</dbReference>
<reference evidence="3 4" key="1">
    <citation type="journal article" date="2020" name="ISME J.">
        <title>Uncovering the hidden diversity of litter-decomposition mechanisms in mushroom-forming fungi.</title>
        <authorList>
            <person name="Floudas D."/>
            <person name="Bentzer J."/>
            <person name="Ahren D."/>
            <person name="Johansson T."/>
            <person name="Persson P."/>
            <person name="Tunlid A."/>
        </authorList>
    </citation>
    <scope>NUCLEOTIDE SEQUENCE [LARGE SCALE GENOMIC DNA]</scope>
    <source>
        <strain evidence="3 4">CBS 406.79</strain>
    </source>
</reference>
<evidence type="ECO:0000313" key="3">
    <source>
        <dbReference type="EMBL" id="KAF5350299.1"/>
    </source>
</evidence>
<feature type="transmembrane region" description="Helical" evidence="1">
    <location>
        <begin position="81"/>
        <end position="100"/>
    </location>
</feature>
<feature type="domain" description="DUF6534" evidence="2">
    <location>
        <begin position="197"/>
        <end position="282"/>
    </location>
</feature>
<gene>
    <name evidence="3" type="ORF">D9757_013189</name>
</gene>
<dbReference type="InterPro" id="IPR045339">
    <property type="entry name" value="DUF6534"/>
</dbReference>
<keyword evidence="1" id="KW-0472">Membrane</keyword>
<feature type="transmembrane region" description="Helical" evidence="1">
    <location>
        <begin position="37"/>
        <end position="60"/>
    </location>
</feature>
<dbReference type="OrthoDB" id="2562493at2759"/>
<dbReference type="AlphaFoldDB" id="A0A8H5CYC2"/>
<evidence type="ECO:0000259" key="2">
    <source>
        <dbReference type="Pfam" id="PF20152"/>
    </source>
</evidence>
<comment type="caution">
    <text evidence="3">The sequence shown here is derived from an EMBL/GenBank/DDBJ whole genome shotgun (WGS) entry which is preliminary data.</text>
</comment>
<dbReference type="Proteomes" id="UP000518752">
    <property type="component" value="Unassembled WGS sequence"/>
</dbReference>
<sequence length="332" mass="37349">MLLFPSASSSSISQLPKLLSRYQGMMASEKSDLAIKILGPLVIAITINTFLYGLCLMQFVKYFRSGVRDSLPMRLFVSWELFLDTFHTVVSTVTLWRYGVDNFNNEAFLVSAPWILSVTGVVSAFSVCPVQAYLSYRVKKLSTSWMPFTVLLVAIFIEARPICHFLMMDIMNSEHAGRLSGLLDMGTLAKGWTISGAITNIAISACLIFYLRKRSAGIYRTDRVISRLIRQAVETAFIAAFFSIMLLITYLQWPNTLVSSIFAFPLGRVYTNTCLAVINSRPTLRRELRDDIYPMDSVSDRRGRDSFDSINELTRLTTEMDDAIGYESDGDG</sequence>
<proteinExistence type="predicted"/>
<dbReference type="EMBL" id="JAACJN010000296">
    <property type="protein sequence ID" value="KAF5350299.1"/>
    <property type="molecule type" value="Genomic_DNA"/>
</dbReference>
<keyword evidence="1" id="KW-1133">Transmembrane helix</keyword>
<feature type="transmembrane region" description="Helical" evidence="1">
    <location>
        <begin position="148"/>
        <end position="171"/>
    </location>
</feature>
<organism evidence="3 4">
    <name type="scientific">Collybiopsis confluens</name>
    <dbReference type="NCBI Taxonomy" id="2823264"/>
    <lineage>
        <taxon>Eukaryota</taxon>
        <taxon>Fungi</taxon>
        <taxon>Dikarya</taxon>
        <taxon>Basidiomycota</taxon>
        <taxon>Agaricomycotina</taxon>
        <taxon>Agaricomycetes</taxon>
        <taxon>Agaricomycetidae</taxon>
        <taxon>Agaricales</taxon>
        <taxon>Marasmiineae</taxon>
        <taxon>Omphalotaceae</taxon>
        <taxon>Collybiopsis</taxon>
    </lineage>
</organism>
<feature type="transmembrane region" description="Helical" evidence="1">
    <location>
        <begin position="112"/>
        <end position="136"/>
    </location>
</feature>